<dbReference type="RefSeq" id="WP_258813765.1">
    <property type="nucleotide sequence ID" value="NZ_JANUGU010000009.1"/>
</dbReference>
<organism evidence="1 2">
    <name type="scientific">Massilia terrae</name>
    <dbReference type="NCBI Taxonomy" id="1811224"/>
    <lineage>
        <taxon>Bacteria</taxon>
        <taxon>Pseudomonadati</taxon>
        <taxon>Pseudomonadota</taxon>
        <taxon>Betaproteobacteria</taxon>
        <taxon>Burkholderiales</taxon>
        <taxon>Oxalobacteraceae</taxon>
        <taxon>Telluria group</taxon>
        <taxon>Massilia</taxon>
    </lineage>
</organism>
<accession>A0ABT2D2U3</accession>
<dbReference type="Proteomes" id="UP001204621">
    <property type="component" value="Unassembled WGS sequence"/>
</dbReference>
<evidence type="ECO:0000313" key="2">
    <source>
        <dbReference type="Proteomes" id="UP001204621"/>
    </source>
</evidence>
<gene>
    <name evidence="1" type="ORF">NX778_21060</name>
</gene>
<sequence length="278" mass="29776">MDDTDLYDAAPCVGEQQACKLRVPHLAIAPRLRRGIRRRAKARLAALLLAGMLPNAEATEDTDTPGARNWEINIVASGERTADSRKYAVPAMDVNYGLSERTQLVVAIPHLMLREPGTDTRSGLGSATVGLKWRFAELEPAGVALAMFPAYSWNLSASSVERGLGDPGPSLLLPLVLGVHRGDNALFVEAGRNLVQGGTNAWLAGVKLTRQCMATVECRVEVGHTRAAGEGSQTLASVGFKWRLADSLILQGSAGRDIGPARADKRQLAFTFGIQLLL</sequence>
<reference evidence="1 2" key="1">
    <citation type="submission" date="2022-08" db="EMBL/GenBank/DDBJ databases">
        <title>Reclassification of Massilia species as members of the genera Telluria, Duganella, Pseudoduganella, Mokoshia gen. nov. and Zemynaea gen. nov. using orthogonal and non-orthogonal genome-based approaches.</title>
        <authorList>
            <person name="Bowman J.P."/>
        </authorList>
    </citation>
    <scope>NUCLEOTIDE SEQUENCE [LARGE SCALE GENOMIC DNA]</scope>
    <source>
        <strain evidence="1 2">JCM 31606</strain>
    </source>
</reference>
<dbReference type="EMBL" id="JANUGU010000009">
    <property type="protein sequence ID" value="MCS0660569.1"/>
    <property type="molecule type" value="Genomic_DNA"/>
</dbReference>
<evidence type="ECO:0000313" key="1">
    <source>
        <dbReference type="EMBL" id="MCS0660569.1"/>
    </source>
</evidence>
<name>A0ABT2D2U3_9BURK</name>
<evidence type="ECO:0008006" key="3">
    <source>
        <dbReference type="Google" id="ProtNLM"/>
    </source>
</evidence>
<comment type="caution">
    <text evidence="1">The sequence shown here is derived from an EMBL/GenBank/DDBJ whole genome shotgun (WGS) entry which is preliminary data.</text>
</comment>
<proteinExistence type="predicted"/>
<protein>
    <recommendedName>
        <fullName evidence="3">Transporter</fullName>
    </recommendedName>
</protein>
<keyword evidence="2" id="KW-1185">Reference proteome</keyword>